<dbReference type="EMBL" id="CP032568">
    <property type="protein sequence ID" value="AYF74565.1"/>
    <property type="molecule type" value="Genomic_DNA"/>
</dbReference>
<dbReference type="InterPro" id="IPR016084">
    <property type="entry name" value="Haem_Oase-like_multi-hlx"/>
</dbReference>
<dbReference type="SUPFAM" id="SSF48613">
    <property type="entry name" value="Heme oxygenase-like"/>
    <property type="match status" value="1"/>
</dbReference>
<evidence type="ECO:0000313" key="2">
    <source>
        <dbReference type="Proteomes" id="UP000267164"/>
    </source>
</evidence>
<name>A0A386ZD61_9NOCA</name>
<dbReference type="Gene3D" id="1.20.910.10">
    <property type="entry name" value="Heme oxygenase-like"/>
    <property type="match status" value="1"/>
</dbReference>
<accession>A0A386ZD61</accession>
<dbReference type="Proteomes" id="UP000267164">
    <property type="component" value="Chromosome"/>
</dbReference>
<dbReference type="Pfam" id="PF14518">
    <property type="entry name" value="Haem_oxygenas_2"/>
    <property type="match status" value="1"/>
</dbReference>
<dbReference type="KEGG" id="nyu:D7D52_12595"/>
<dbReference type="SMART" id="SM01236">
    <property type="entry name" value="Haem_oxygenase_2"/>
    <property type="match status" value="1"/>
</dbReference>
<reference evidence="1 2" key="1">
    <citation type="submission" date="2018-09" db="EMBL/GenBank/DDBJ databases">
        <title>Nocardia yunnanensis sp. nov., an actinomycete isolated from a soil sample.</title>
        <authorList>
            <person name="Zhang J."/>
        </authorList>
    </citation>
    <scope>NUCLEOTIDE SEQUENCE [LARGE SCALE GENOMIC DNA]</scope>
    <source>
        <strain evidence="1 2">CFHS0054</strain>
    </source>
</reference>
<protein>
    <submittedName>
        <fullName evidence="1">Iron-containing redox enzyme family protein</fullName>
    </submittedName>
</protein>
<organism evidence="1 2">
    <name type="scientific">Nocardia yunnanensis</name>
    <dbReference type="NCBI Taxonomy" id="2382165"/>
    <lineage>
        <taxon>Bacteria</taxon>
        <taxon>Bacillati</taxon>
        <taxon>Actinomycetota</taxon>
        <taxon>Actinomycetes</taxon>
        <taxon>Mycobacteriales</taxon>
        <taxon>Nocardiaceae</taxon>
        <taxon>Nocardia</taxon>
    </lineage>
</organism>
<keyword evidence="2" id="KW-1185">Reference proteome</keyword>
<dbReference type="AlphaFoldDB" id="A0A386ZD61"/>
<evidence type="ECO:0000313" key="1">
    <source>
        <dbReference type="EMBL" id="AYF74565.1"/>
    </source>
</evidence>
<dbReference type="OrthoDB" id="252872at2"/>
<sequence>MPMQVDRKLGHSRTLPAPCGELSAAIVATLGKPAGSPVPVLPTPDDPYGRDLHVALHTCYALHYENLEGVDPAWEWDPALLGLRADLERTFLDALRADAGQDLDLDAELDELLLTPDRDSGVSGYLRSEGKLWQMREYFVHRSILHHQEADPYAWLIPRIRGEAKAALVAVEFDEFGGGHGDRIHQRLYADLLRGADLDAEFLSYFDVVATPMLALVNMMTLFGLHRDLRGAGVGHFASVEITSSPASRNMVEALERLDADPACVHFYREHVEADAVHEQLMRHGVIGGLLETEPALRDSIAFGIRATGLLEDRFADHVLDCWRADRTSLH</sequence>
<proteinExistence type="predicted"/>
<gene>
    <name evidence="1" type="ORF">D7D52_12595</name>
</gene>